<evidence type="ECO:0000313" key="7">
    <source>
        <dbReference type="EMBL" id="JAI17118.1"/>
    </source>
</evidence>
<dbReference type="EMBL" id="GDAI01000485">
    <property type="protein sequence ID" value="JAI17118.1"/>
    <property type="molecule type" value="mRNA"/>
</dbReference>
<dbReference type="UniPathway" id="UPA00143"/>
<keyword evidence="2 4" id="KW-0863">Zinc-finger</keyword>
<reference evidence="7" key="1">
    <citation type="journal article" date="2015" name="Insect Biochem. Mol. Biol.">
        <title>An insight into the sialome of the horse fly, Tabanus bromius.</title>
        <authorList>
            <person name="Ribeiro J.M."/>
            <person name="Kazimirova M."/>
            <person name="Takac P."/>
            <person name="Andersen J.F."/>
            <person name="Francischetti I.M."/>
        </authorList>
    </citation>
    <scope>NUCLEOTIDE SEQUENCE</scope>
</reference>
<dbReference type="GO" id="GO:0008270">
    <property type="term" value="F:zinc ion binding"/>
    <property type="evidence" value="ECO:0007669"/>
    <property type="project" value="UniProtKB-KW"/>
</dbReference>
<dbReference type="Pfam" id="PF21362">
    <property type="entry name" value="Sina_RING"/>
    <property type="match status" value="1"/>
</dbReference>
<dbReference type="GO" id="GO:0031624">
    <property type="term" value="F:ubiquitin conjugating enzyme binding"/>
    <property type="evidence" value="ECO:0007669"/>
    <property type="project" value="TreeGrafter"/>
</dbReference>
<dbReference type="PANTHER" id="PTHR45877:SF2">
    <property type="entry name" value="E3 UBIQUITIN-PROTEIN LIGASE SINA-RELATED"/>
    <property type="match status" value="1"/>
</dbReference>
<dbReference type="AlphaFoldDB" id="A0A0K8TSM2"/>
<feature type="domain" description="RING-type" evidence="6">
    <location>
        <begin position="8"/>
        <end position="43"/>
    </location>
</feature>
<evidence type="ECO:0000256" key="5">
    <source>
        <dbReference type="SAM" id="Coils"/>
    </source>
</evidence>
<dbReference type="InterPro" id="IPR049548">
    <property type="entry name" value="Sina-like_RING"/>
</dbReference>
<keyword evidence="3" id="KW-0862">Zinc</keyword>
<feature type="coiled-coil region" evidence="5">
    <location>
        <begin position="64"/>
        <end position="95"/>
    </location>
</feature>
<keyword evidence="5" id="KW-0175">Coiled coil</keyword>
<protein>
    <submittedName>
        <fullName evidence="7">Putative e3 ubiquitin-protein ligase sina</fullName>
    </submittedName>
</protein>
<dbReference type="PROSITE" id="PS50089">
    <property type="entry name" value="ZF_RING_2"/>
    <property type="match status" value="1"/>
</dbReference>
<sequence>DFIENLECPVCKEHFTGRVFMCAKGHSVCESCREHLQDCPLCKAIFPGTRNYIVEQLSQNAPKMEEMQRQMESMVAQLQKAKEEQKVVVEKKKEESEVSQVSGVPQEPEIHTEIGPQNYKKNLFGGPVQGKGHFKCLFPKCKQLLPICRFLNHLRQIHKENLVEEKLFVDEFHGRFEILAQETLAVKAYNLSKFGIFFLFITQKRLPKGSHEINAWVQCVAPDIVANKLRYTIKLSLNKRTVSYSSVVYGSRKLADNFREKGHCLKFDMPSSIVKYEGQLQLKHNKGPAVHSKKTVVTNDRT</sequence>
<evidence type="ECO:0000259" key="6">
    <source>
        <dbReference type="PROSITE" id="PS50089"/>
    </source>
</evidence>
<organism evidence="7">
    <name type="scientific">Tabanus bromius</name>
    <name type="common">Band-eyed brown horse fly</name>
    <dbReference type="NCBI Taxonomy" id="304241"/>
    <lineage>
        <taxon>Eukaryota</taxon>
        <taxon>Metazoa</taxon>
        <taxon>Ecdysozoa</taxon>
        <taxon>Arthropoda</taxon>
        <taxon>Hexapoda</taxon>
        <taxon>Insecta</taxon>
        <taxon>Pterygota</taxon>
        <taxon>Neoptera</taxon>
        <taxon>Endopterygota</taxon>
        <taxon>Diptera</taxon>
        <taxon>Brachycera</taxon>
        <taxon>Tabanomorpha</taxon>
        <taxon>Tabanoidea</taxon>
        <taxon>Tabanidae</taxon>
        <taxon>Tabanus</taxon>
    </lineage>
</organism>
<dbReference type="GO" id="GO:0016567">
    <property type="term" value="P:protein ubiquitination"/>
    <property type="evidence" value="ECO:0007669"/>
    <property type="project" value="UniProtKB-UniPathway"/>
</dbReference>
<evidence type="ECO:0000256" key="2">
    <source>
        <dbReference type="ARBA" id="ARBA00022771"/>
    </source>
</evidence>
<dbReference type="GO" id="GO:0061630">
    <property type="term" value="F:ubiquitin protein ligase activity"/>
    <property type="evidence" value="ECO:0007669"/>
    <property type="project" value="TreeGrafter"/>
</dbReference>
<evidence type="ECO:0000256" key="3">
    <source>
        <dbReference type="ARBA" id="ARBA00022833"/>
    </source>
</evidence>
<dbReference type="Gene3D" id="3.30.40.10">
    <property type="entry name" value="Zinc/RING finger domain, C3HC4 (zinc finger)"/>
    <property type="match status" value="1"/>
</dbReference>
<keyword evidence="1" id="KW-0479">Metal-binding</keyword>
<dbReference type="GO" id="GO:0043161">
    <property type="term" value="P:proteasome-mediated ubiquitin-dependent protein catabolic process"/>
    <property type="evidence" value="ECO:0007669"/>
    <property type="project" value="TreeGrafter"/>
</dbReference>
<dbReference type="InterPro" id="IPR001841">
    <property type="entry name" value="Znf_RING"/>
</dbReference>
<dbReference type="PANTHER" id="PTHR45877">
    <property type="entry name" value="E3 UBIQUITIN-PROTEIN LIGASE SIAH2"/>
    <property type="match status" value="1"/>
</dbReference>
<dbReference type="InterPro" id="IPR004162">
    <property type="entry name" value="SINA-like_animal"/>
</dbReference>
<accession>A0A0K8TSM2</accession>
<dbReference type="Gene3D" id="2.60.210.10">
    <property type="entry name" value="Apoptosis, Tumor Necrosis Factor Receptor Associated Protein 2, Chain A"/>
    <property type="match status" value="1"/>
</dbReference>
<evidence type="ECO:0000256" key="4">
    <source>
        <dbReference type="PROSITE-ProRule" id="PRU00175"/>
    </source>
</evidence>
<name>A0A0K8TSM2_TABBR</name>
<dbReference type="GO" id="GO:0005737">
    <property type="term" value="C:cytoplasm"/>
    <property type="evidence" value="ECO:0007669"/>
    <property type="project" value="TreeGrafter"/>
</dbReference>
<proteinExistence type="evidence at transcript level"/>
<dbReference type="InterPro" id="IPR013083">
    <property type="entry name" value="Znf_RING/FYVE/PHD"/>
</dbReference>
<evidence type="ECO:0000256" key="1">
    <source>
        <dbReference type="ARBA" id="ARBA00022723"/>
    </source>
</evidence>
<dbReference type="InterPro" id="IPR008974">
    <property type="entry name" value="TRAF-like"/>
</dbReference>
<dbReference type="SUPFAM" id="SSF57850">
    <property type="entry name" value="RING/U-box"/>
    <property type="match status" value="1"/>
</dbReference>
<feature type="non-terminal residue" evidence="7">
    <location>
        <position position="1"/>
    </location>
</feature>